<dbReference type="GO" id="GO:0006538">
    <property type="term" value="P:L-glutamate catabolic process"/>
    <property type="evidence" value="ECO:0007669"/>
    <property type="project" value="TreeGrafter"/>
</dbReference>
<dbReference type="STRING" id="76595.SAMN05660313_01650"/>
<name>A0A1K1P746_9FLAO</name>
<keyword evidence="2 3" id="KW-0560">Oxidoreductase</keyword>
<dbReference type="Gene3D" id="3.40.50.10860">
    <property type="entry name" value="Leucine Dehydrogenase, chain A, domain 1"/>
    <property type="match status" value="1"/>
</dbReference>
<dbReference type="AlphaFoldDB" id="A0A1K1P746"/>
<evidence type="ECO:0000256" key="3">
    <source>
        <dbReference type="RuleBase" id="RU004417"/>
    </source>
</evidence>
<dbReference type="RefSeq" id="WP_072303305.1">
    <property type="nucleotide sequence ID" value="NZ_FPIY01000002.1"/>
</dbReference>
<protein>
    <submittedName>
        <fullName evidence="5">Glutamate dehydrogenase/leucine dehydrogenase</fullName>
    </submittedName>
</protein>
<dbReference type="InterPro" id="IPR046346">
    <property type="entry name" value="Aminoacid_DH-like_N_sf"/>
</dbReference>
<dbReference type="PANTHER" id="PTHR11606">
    <property type="entry name" value="GLUTAMATE DEHYDROGENASE"/>
    <property type="match status" value="1"/>
</dbReference>
<accession>A0A1K1P746</accession>
<dbReference type="Gene3D" id="3.40.50.720">
    <property type="entry name" value="NAD(P)-binding Rossmann-like Domain"/>
    <property type="match status" value="1"/>
</dbReference>
<dbReference type="OrthoDB" id="9803297at2"/>
<dbReference type="EMBL" id="FPIY01000002">
    <property type="protein sequence ID" value="SFW43283.1"/>
    <property type="molecule type" value="Genomic_DNA"/>
</dbReference>
<dbReference type="SMART" id="SM00839">
    <property type="entry name" value="ELFV_dehydrog"/>
    <property type="match status" value="1"/>
</dbReference>
<dbReference type="SUPFAM" id="SSF51735">
    <property type="entry name" value="NAD(P)-binding Rossmann-fold domains"/>
    <property type="match status" value="1"/>
</dbReference>
<evidence type="ECO:0000313" key="5">
    <source>
        <dbReference type="EMBL" id="SFW43283.1"/>
    </source>
</evidence>
<comment type="similarity">
    <text evidence="1 3">Belongs to the Glu/Leu/Phe/Val dehydrogenases family.</text>
</comment>
<dbReference type="InterPro" id="IPR006095">
    <property type="entry name" value="Glu/Leu/Phe/Val/Trp_DH"/>
</dbReference>
<dbReference type="SUPFAM" id="SSF53223">
    <property type="entry name" value="Aminoacid dehydrogenase-like, N-terminal domain"/>
    <property type="match status" value="1"/>
</dbReference>
<reference evidence="6" key="1">
    <citation type="submission" date="2016-11" db="EMBL/GenBank/DDBJ databases">
        <authorList>
            <person name="Varghese N."/>
            <person name="Submissions S."/>
        </authorList>
    </citation>
    <scope>NUCLEOTIDE SEQUENCE [LARGE SCALE GENOMIC DNA]</scope>
    <source>
        <strain evidence="6">DSM 24786</strain>
    </source>
</reference>
<dbReference type="Pfam" id="PF02812">
    <property type="entry name" value="ELFV_dehydrog_N"/>
    <property type="match status" value="1"/>
</dbReference>
<evidence type="ECO:0000259" key="4">
    <source>
        <dbReference type="SMART" id="SM00839"/>
    </source>
</evidence>
<organism evidence="5 6">
    <name type="scientific">Cellulophaga fucicola</name>
    <dbReference type="NCBI Taxonomy" id="76595"/>
    <lineage>
        <taxon>Bacteria</taxon>
        <taxon>Pseudomonadati</taxon>
        <taxon>Bacteroidota</taxon>
        <taxon>Flavobacteriia</taxon>
        <taxon>Flavobacteriales</taxon>
        <taxon>Flavobacteriaceae</taxon>
        <taxon>Cellulophaga</taxon>
    </lineage>
</organism>
<dbReference type="InterPro" id="IPR036291">
    <property type="entry name" value="NAD(P)-bd_dom_sf"/>
</dbReference>
<dbReference type="PANTHER" id="PTHR11606:SF13">
    <property type="entry name" value="GLUTAMATE DEHYDROGENASE 1, MITOCHONDRIAL"/>
    <property type="match status" value="1"/>
</dbReference>
<proteinExistence type="inferred from homology"/>
<dbReference type="InterPro" id="IPR006096">
    <property type="entry name" value="Glu/Leu/Phe/Val/Trp_DH_C"/>
</dbReference>
<dbReference type="InterPro" id="IPR006097">
    <property type="entry name" value="Glu/Leu/Phe/Val/Trp_DH_dimer"/>
</dbReference>
<feature type="domain" description="Glutamate/phenylalanine/leucine/valine/L-tryptophan dehydrogenase C-terminal" evidence="4">
    <location>
        <begin position="180"/>
        <end position="406"/>
    </location>
</feature>
<dbReference type="Pfam" id="PF00208">
    <property type="entry name" value="ELFV_dehydrog"/>
    <property type="match status" value="1"/>
</dbReference>
<dbReference type="PRINTS" id="PR00082">
    <property type="entry name" value="GLFDHDRGNASE"/>
</dbReference>
<evidence type="ECO:0000256" key="2">
    <source>
        <dbReference type="ARBA" id="ARBA00023002"/>
    </source>
</evidence>
<dbReference type="Proteomes" id="UP000183257">
    <property type="component" value="Unassembled WGS sequence"/>
</dbReference>
<evidence type="ECO:0000313" key="6">
    <source>
        <dbReference type="Proteomes" id="UP000183257"/>
    </source>
</evidence>
<sequence>MKDLLQKYEDKQPEIIFNWKDSETEAEGWTVINSLRGGAAGGGTRMRKGLDMNEVLSLAKTMEVKFTVSGPAIGGAKSGINFDPNDPRKKGVLKRWYNAVAPLLKSYYGTGGDLNVDEIHEVIPITEDAGVWHPQEGVFNGHFKPTEADKINRIGQLRLGVIKVIESKYSPSVERKYTVADMITGFGVAEAAKHFYDIYGGTIEGKRAIVQGFGNVGAAAAYYLSQMGVKIVGIIDRDGGVINKEGFSFDEIKEFYLNKNGNTLVAENMIPFAEINDQIWGLEAEIFAPCAASRLITKEQITRLIDTGLEVITCGANVPFADKEIFFGPIMEYTDERVSLIPDFISNCGMARVFAYFMERRVEMNDELVFQDTSETIKKAMQNVFKNNASKKELSKTAFEIALKQLI</sequence>
<dbReference type="GO" id="GO:0004352">
    <property type="term" value="F:glutamate dehydrogenase (NAD+) activity"/>
    <property type="evidence" value="ECO:0007669"/>
    <property type="project" value="TreeGrafter"/>
</dbReference>
<keyword evidence="6" id="KW-1185">Reference proteome</keyword>
<evidence type="ECO:0000256" key="1">
    <source>
        <dbReference type="ARBA" id="ARBA00006382"/>
    </source>
</evidence>
<gene>
    <name evidence="5" type="ORF">SAMN05660313_01650</name>
</gene>